<dbReference type="STRING" id="7370.A0A1I8NDJ5"/>
<evidence type="ECO:0000256" key="2">
    <source>
        <dbReference type="ARBA" id="ARBA00010050"/>
    </source>
</evidence>
<dbReference type="GO" id="GO:0005483">
    <property type="term" value="F:soluble NSF attachment protein activity"/>
    <property type="evidence" value="ECO:0007669"/>
    <property type="project" value="TreeGrafter"/>
</dbReference>
<dbReference type="eggNOG" id="KOG1585">
    <property type="taxonomic scope" value="Eukaryota"/>
</dbReference>
<keyword evidence="11" id="KW-1185">Reference proteome</keyword>
<dbReference type="Gene3D" id="1.25.40.10">
    <property type="entry name" value="Tetratricopeptide repeat domain"/>
    <property type="match status" value="1"/>
</dbReference>
<organism evidence="10">
    <name type="scientific">Musca domestica</name>
    <name type="common">House fly</name>
    <dbReference type="NCBI Taxonomy" id="7370"/>
    <lineage>
        <taxon>Eukaryota</taxon>
        <taxon>Metazoa</taxon>
        <taxon>Ecdysozoa</taxon>
        <taxon>Arthropoda</taxon>
        <taxon>Hexapoda</taxon>
        <taxon>Insecta</taxon>
        <taxon>Pterygota</taxon>
        <taxon>Neoptera</taxon>
        <taxon>Endopterygota</taxon>
        <taxon>Diptera</taxon>
        <taxon>Brachycera</taxon>
        <taxon>Muscomorpha</taxon>
        <taxon>Muscoidea</taxon>
        <taxon>Muscidae</taxon>
        <taxon>Musca</taxon>
    </lineage>
</organism>
<feature type="compositionally biased region" description="Acidic residues" evidence="9">
    <location>
        <begin position="317"/>
        <end position="327"/>
    </location>
</feature>
<dbReference type="InterPro" id="IPR000744">
    <property type="entry name" value="NSF_attach"/>
</dbReference>
<sequence length="327" mass="35896">MSSKIEEGQEYIRQAEKSLKTGLLKWRPEYDTAADCYTKAATAFRIAKSYDQSKECFLKAADCHKNNSSWFHAAKCYEQIILICKETNNLLSVEEYAGRASHLYQQHGSPESAASALDKASKVVEQKHPEIALRFYQRALEISMIEDASRTAAEYASKVSRILVKLQMYDQAADALRREIGLNQQTESYGQIGRLAVALVLVQLARGDQVAAEKAFKEWGNCCDPQEVQTLEMLLQAYDDEDPDTAKQALASPFIRHMDVEYSKLALIVPLPQGLPNASKPAVIKNATASYTSPNMDASKGGNNEGEAGPAGAGAGNDEDDEEGGLC</sequence>
<dbReference type="PANTHER" id="PTHR13768">
    <property type="entry name" value="SOLUBLE NSF ATTACHMENT PROTEIN SNAP"/>
    <property type="match status" value="1"/>
</dbReference>
<evidence type="ECO:0000256" key="3">
    <source>
        <dbReference type="ARBA" id="ARBA00022448"/>
    </source>
</evidence>
<dbReference type="Proteomes" id="UP001652621">
    <property type="component" value="Unplaced"/>
</dbReference>
<evidence type="ECO:0000256" key="5">
    <source>
        <dbReference type="ARBA" id="ARBA00022927"/>
    </source>
</evidence>
<dbReference type="RefSeq" id="XP_005176491.1">
    <property type="nucleotide sequence ID" value="XM_005176434.3"/>
</dbReference>
<dbReference type="GO" id="GO:0006886">
    <property type="term" value="P:intracellular protein transport"/>
    <property type="evidence" value="ECO:0007669"/>
    <property type="project" value="InterPro"/>
</dbReference>
<reference evidence="12" key="2">
    <citation type="submission" date="2025-04" db="UniProtKB">
        <authorList>
            <consortium name="RefSeq"/>
        </authorList>
    </citation>
    <scope>IDENTIFICATION</scope>
    <source>
        <strain evidence="12">Aabys</strain>
    </source>
</reference>
<gene>
    <name evidence="10" type="primary">101896439</name>
    <name evidence="12" type="synonym">LOC101896439</name>
</gene>
<dbReference type="EnsemblMetazoa" id="MDOA014098-RA">
    <property type="protein sequence ID" value="MDOA014098-PA"/>
    <property type="gene ID" value="MDOA014098"/>
</dbReference>
<evidence type="ECO:0000313" key="12">
    <source>
        <dbReference type="RefSeq" id="XP_005176491.1"/>
    </source>
</evidence>
<evidence type="ECO:0000313" key="11">
    <source>
        <dbReference type="Proteomes" id="UP001652621"/>
    </source>
</evidence>
<evidence type="ECO:0000256" key="8">
    <source>
        <dbReference type="ARBA" id="ARBA00042485"/>
    </source>
</evidence>
<dbReference type="OrthoDB" id="26569at2759"/>
<keyword evidence="3" id="KW-0813">Transport</keyword>
<dbReference type="VEuPathDB" id="VectorBase:MDOA014098"/>
<dbReference type="PANTHER" id="PTHR13768:SF2">
    <property type="entry name" value="GAMMA-SOLUBLE NSF ATTACHMENT PROTEIN"/>
    <property type="match status" value="1"/>
</dbReference>
<evidence type="ECO:0000256" key="4">
    <source>
        <dbReference type="ARBA" id="ARBA00022892"/>
    </source>
</evidence>
<feature type="region of interest" description="Disordered" evidence="9">
    <location>
        <begin position="291"/>
        <end position="327"/>
    </location>
</feature>
<evidence type="ECO:0000256" key="1">
    <source>
        <dbReference type="ARBA" id="ARBA00004170"/>
    </source>
</evidence>
<keyword evidence="6" id="KW-0472">Membrane</keyword>
<dbReference type="InterPro" id="IPR011990">
    <property type="entry name" value="TPR-like_helical_dom_sf"/>
</dbReference>
<dbReference type="GO" id="GO:0005774">
    <property type="term" value="C:vacuolar membrane"/>
    <property type="evidence" value="ECO:0007669"/>
    <property type="project" value="TreeGrafter"/>
</dbReference>
<keyword evidence="4" id="KW-0931">ER-Golgi transport</keyword>
<name>A0A1I8NDJ5_MUSDO</name>
<dbReference type="SUPFAM" id="SSF48452">
    <property type="entry name" value="TPR-like"/>
    <property type="match status" value="1"/>
</dbReference>
<comment type="subcellular location">
    <subcellularLocation>
        <location evidence="1">Membrane</location>
        <topology evidence="1">Peripheral membrane protein</topology>
    </subcellularLocation>
</comment>
<dbReference type="Pfam" id="PF14938">
    <property type="entry name" value="SNAP"/>
    <property type="match status" value="1"/>
</dbReference>
<dbReference type="GO" id="GO:0016192">
    <property type="term" value="P:vesicle-mediated transport"/>
    <property type="evidence" value="ECO:0007669"/>
    <property type="project" value="UniProtKB-KW"/>
</dbReference>
<evidence type="ECO:0000256" key="9">
    <source>
        <dbReference type="SAM" id="MobiDB-lite"/>
    </source>
</evidence>
<evidence type="ECO:0000256" key="7">
    <source>
        <dbReference type="ARBA" id="ARBA00040047"/>
    </source>
</evidence>
<dbReference type="KEGG" id="mde:101896439"/>
<dbReference type="GO" id="GO:0031201">
    <property type="term" value="C:SNARE complex"/>
    <property type="evidence" value="ECO:0007669"/>
    <property type="project" value="TreeGrafter"/>
</dbReference>
<evidence type="ECO:0000256" key="6">
    <source>
        <dbReference type="ARBA" id="ARBA00023136"/>
    </source>
</evidence>
<proteinExistence type="inferred from homology"/>
<protein>
    <recommendedName>
        <fullName evidence="7">Gamma-soluble NSF attachment protein</fullName>
    </recommendedName>
    <alternativeName>
        <fullName evidence="8">N-ethylmaleimide-sensitive factor attachment protein gamma</fullName>
    </alternativeName>
</protein>
<dbReference type="GO" id="GO:0019905">
    <property type="term" value="F:syntaxin binding"/>
    <property type="evidence" value="ECO:0007669"/>
    <property type="project" value="TreeGrafter"/>
</dbReference>
<reference evidence="10" key="1">
    <citation type="submission" date="2020-05" db="UniProtKB">
        <authorList>
            <consortium name="EnsemblMetazoa"/>
        </authorList>
    </citation>
    <scope>IDENTIFICATION</scope>
    <source>
        <strain evidence="10">Aabys</strain>
    </source>
</reference>
<comment type="similarity">
    <text evidence="2">Belongs to the SNAP family.</text>
</comment>
<accession>A0A1I8NDJ5</accession>
<keyword evidence="5" id="KW-0653">Protein transport</keyword>
<evidence type="ECO:0000313" key="10">
    <source>
        <dbReference type="EnsemblMetazoa" id="MDOA014098-PA"/>
    </source>
</evidence>
<dbReference type="FunFam" id="1.25.40.10:FF:000477">
    <property type="entry name" value="gamma-soluble NSF attachment protein"/>
    <property type="match status" value="1"/>
</dbReference>
<dbReference type="AlphaFoldDB" id="A0A1I8NDJ5"/>
<dbReference type="VEuPathDB" id="VectorBase:MDOMA2_000350"/>